<comment type="caution">
    <text evidence="5">The sequence shown here is derived from an EMBL/GenBank/DDBJ whole genome shotgun (WGS) entry which is preliminary data.</text>
</comment>
<dbReference type="SUPFAM" id="SSF110296">
    <property type="entry name" value="Oligoxyloglucan reducing end-specific cellobiohydrolase"/>
    <property type="match status" value="1"/>
</dbReference>
<dbReference type="InterPro" id="IPR032532">
    <property type="entry name" value="DUF4955"/>
</dbReference>
<dbReference type="Pfam" id="PF16315">
    <property type="entry name" value="DUF4955"/>
    <property type="match status" value="1"/>
</dbReference>
<feature type="domain" description="DUF4955" evidence="3">
    <location>
        <begin position="685"/>
        <end position="832"/>
    </location>
</feature>
<dbReference type="Proteomes" id="UP000283329">
    <property type="component" value="Unassembled WGS sequence"/>
</dbReference>
<protein>
    <submittedName>
        <fullName evidence="5">DUF4955 domain-containing protein</fullName>
    </submittedName>
</protein>
<dbReference type="PROSITE" id="PS51257">
    <property type="entry name" value="PROKAR_LIPOPROTEIN"/>
    <property type="match status" value="1"/>
</dbReference>
<accession>A0A1Y4PTF8</accession>
<dbReference type="Pfam" id="PF16378">
    <property type="entry name" value="DUF4988"/>
    <property type="match status" value="1"/>
</dbReference>
<evidence type="ECO:0000313" key="6">
    <source>
        <dbReference type="EMBL" id="RHH44041.1"/>
    </source>
</evidence>
<evidence type="ECO:0000313" key="7">
    <source>
        <dbReference type="Proteomes" id="UP000283329"/>
    </source>
</evidence>
<dbReference type="AlphaFoldDB" id="A0A1Y4PTF8"/>
<keyword evidence="1" id="KW-0175">Coiled coil</keyword>
<name>A0A1Y4PTF8_BACOV</name>
<dbReference type="InterPro" id="IPR032149">
    <property type="entry name" value="DUF4988"/>
</dbReference>
<dbReference type="EMBL" id="QRJR01000014">
    <property type="protein sequence ID" value="RHH44041.1"/>
    <property type="molecule type" value="Genomic_DNA"/>
</dbReference>
<evidence type="ECO:0000259" key="3">
    <source>
        <dbReference type="Pfam" id="PF16315"/>
    </source>
</evidence>
<evidence type="ECO:0000256" key="1">
    <source>
        <dbReference type="SAM" id="Coils"/>
    </source>
</evidence>
<feature type="domain" description="Rhamnogalacturonase A/B/Epimerase-like pectate lyase" evidence="2">
    <location>
        <begin position="361"/>
        <end position="460"/>
    </location>
</feature>
<proteinExistence type="predicted"/>
<dbReference type="SUPFAM" id="SSF51126">
    <property type="entry name" value="Pectin lyase-like"/>
    <property type="match status" value="1"/>
</dbReference>
<dbReference type="InterPro" id="IPR012334">
    <property type="entry name" value="Pectin_lyas_fold"/>
</dbReference>
<dbReference type="Gene3D" id="2.160.20.10">
    <property type="entry name" value="Single-stranded right-handed beta-helix, Pectin lyase-like"/>
    <property type="match status" value="1"/>
</dbReference>
<evidence type="ECO:0000259" key="2">
    <source>
        <dbReference type="Pfam" id="PF12708"/>
    </source>
</evidence>
<feature type="domain" description="DUF4988" evidence="4">
    <location>
        <begin position="30"/>
        <end position="211"/>
    </location>
</feature>
<evidence type="ECO:0000313" key="5">
    <source>
        <dbReference type="EMBL" id="MDC7957974.1"/>
    </source>
</evidence>
<dbReference type="EMBL" id="JAQQPO010000007">
    <property type="protein sequence ID" value="MDC7957974.1"/>
    <property type="molecule type" value="Genomic_DNA"/>
</dbReference>
<gene>
    <name evidence="6" type="ORF">DW206_15670</name>
    <name evidence="5" type="ORF">PQ628_07100</name>
</gene>
<dbReference type="RefSeq" id="WP_004324312.1">
    <property type="nucleotide sequence ID" value="NZ_BAABYV010000001.1"/>
</dbReference>
<reference evidence="5" key="2">
    <citation type="submission" date="2022-10" db="EMBL/GenBank/DDBJ databases">
        <title>Human gut microbiome strain richness.</title>
        <authorList>
            <person name="Chen-Liaw A."/>
        </authorList>
    </citation>
    <scope>NUCLEOTIDE SEQUENCE</scope>
    <source>
        <strain evidence="5">RTP21484st1_H8_RTP21484_190118</strain>
    </source>
</reference>
<reference evidence="6 7" key="1">
    <citation type="submission" date="2018-08" db="EMBL/GenBank/DDBJ databases">
        <title>A genome reference for cultivated species of the human gut microbiota.</title>
        <authorList>
            <person name="Zou Y."/>
            <person name="Xue W."/>
            <person name="Luo G."/>
        </authorList>
    </citation>
    <scope>NUCLEOTIDE SEQUENCE [LARGE SCALE GENOMIC DNA]</scope>
    <source>
        <strain evidence="6 7">AM17-48</strain>
    </source>
</reference>
<evidence type="ECO:0000259" key="4">
    <source>
        <dbReference type="Pfam" id="PF16378"/>
    </source>
</evidence>
<evidence type="ECO:0000313" key="8">
    <source>
        <dbReference type="Proteomes" id="UP001215078"/>
    </source>
</evidence>
<dbReference type="Pfam" id="PF12708">
    <property type="entry name" value="Pect-lyase_RHGA_epim"/>
    <property type="match status" value="1"/>
</dbReference>
<dbReference type="InterPro" id="IPR011050">
    <property type="entry name" value="Pectin_lyase_fold/virulence"/>
</dbReference>
<dbReference type="Proteomes" id="UP001215078">
    <property type="component" value="Unassembled WGS sequence"/>
</dbReference>
<dbReference type="InterPro" id="IPR024535">
    <property type="entry name" value="RHGA/B-epi-like_pectate_lyase"/>
</dbReference>
<feature type="coiled-coil region" evidence="1">
    <location>
        <begin position="27"/>
        <end position="54"/>
    </location>
</feature>
<organism evidence="5 8">
    <name type="scientific">Bacteroides ovatus</name>
    <dbReference type="NCBI Taxonomy" id="28116"/>
    <lineage>
        <taxon>Bacteria</taxon>
        <taxon>Pseudomonadati</taxon>
        <taxon>Bacteroidota</taxon>
        <taxon>Bacteroidia</taxon>
        <taxon>Bacteroidales</taxon>
        <taxon>Bacteroidaceae</taxon>
        <taxon>Bacteroides</taxon>
    </lineage>
</organism>
<sequence>MENRSITYLLLFGICSMLFVLQSCQETDDLRSEIDSLKNRVQVLEETANQLNTSIESLQYLLNDPVIVGITPIENGYTVELSDGKSITVMSGENVNALVPTLSVDNEGYWIYSTDGGTTYMPLKDANGNKIYAIPTSKPTDPNGPSTPIQSPKLKVDAEGYWLVSYDNGKTYQYLTNNDGSKIEAIESAGKNSIFDKVEYDTTSKKLTIIYGSDKTIELQVIDTFYLKIKGMENTPIFPLNETRLYEVEQQDVTGAVIKAPQGWNVVLKDNELSITSPKANDIENKEETINIIITSSKNYIRIISFKVRLLTTGYDANTCDVWNKFNLGQADNVLLDFSYAGYKHGEVAPPDVWSLGYTVYNVKDYGAIPNDGKSDREALTKILAKIGSKVDNAKAIIYFPKGEYILHTAADDVDGKSQTIQLLMGGVILKGDGRDQTVIKMDAPNQPTNPSVMYSSPVMLEIKHNSGLSPITEVTGNAEKGTFSVEVASTTGIKVGDWVCLQLADNSPELIKAELAPYQPTSNMTNLHEDGVQVFDYHLVAAIDGQTVTFKEPIMHAVDPQWKWTIQKYPHYENVGVEDMTFEGKAKVDFTHHGSWEDDGAYKPINLIRLTNSWMRRVGFRSVSEASSIVNSSNVSVYDVVIDGNRGHAAIRSQASSRVFIGKVTDKSNGFLIDNKNVYEQGAGQYHACGVSKQSIGAVIWNVDWGTDGCFESHATQPRATLIDRCTGGFMRFRQGGDYNQMPNHLADLTLWNFNAKNNVADSPFIWWDNNSLWWKFLPPIVVGYHGGSIHFDESQMKLNEEQGNTVTPYSLYEAQLRKRLGAVPAWLNSLQ</sequence>